<dbReference type="NCBIfam" id="TIGR02432">
    <property type="entry name" value="lysidine_TilS_N"/>
    <property type="match status" value="1"/>
</dbReference>
<keyword evidence="2 8" id="KW-0963">Cytoplasm</keyword>
<proteinExistence type="inferred from homology"/>
<evidence type="ECO:0000256" key="2">
    <source>
        <dbReference type="ARBA" id="ARBA00022490"/>
    </source>
</evidence>
<dbReference type="HAMAP" id="MF_01161">
    <property type="entry name" value="tRNA_Ile_lys_synt"/>
    <property type="match status" value="1"/>
</dbReference>
<keyword evidence="4 8" id="KW-0819">tRNA processing</keyword>
<dbReference type="InterPro" id="IPR011063">
    <property type="entry name" value="TilS/TtcA_N"/>
</dbReference>
<dbReference type="NCBIfam" id="TIGR02433">
    <property type="entry name" value="lysidine_TilS_C"/>
    <property type="match status" value="1"/>
</dbReference>
<gene>
    <name evidence="8 10" type="primary">tilS</name>
    <name evidence="10" type="ORF">QS748_03635</name>
</gene>
<dbReference type="GO" id="GO:0005737">
    <property type="term" value="C:cytoplasm"/>
    <property type="evidence" value="ECO:0007669"/>
    <property type="project" value="UniProtKB-SubCell"/>
</dbReference>
<dbReference type="SUPFAM" id="SSF82829">
    <property type="entry name" value="MesJ substrate recognition domain-like"/>
    <property type="match status" value="1"/>
</dbReference>
<evidence type="ECO:0000256" key="1">
    <source>
        <dbReference type="ARBA" id="ARBA00004496"/>
    </source>
</evidence>
<comment type="function">
    <text evidence="8">Ligates lysine onto the cytidine present at position 34 of the AUA codon-specific tRNA(Ile) that contains the anticodon CAU, in an ATP-dependent manner. Cytidine is converted to lysidine, thus changing the amino acid specificity of the tRNA from methionine to isoleucine.</text>
</comment>
<sequence length="464" mass="52507">MGLLAESLLKTLESWLGSSLVVAFSGGVDSTTLLHSLVSLRDAKKIAALKAIHINHSLSDNASEWQKHCQNICDLWSVELKIVRVHISNIEGEGLEQAARSARYKAFNNELKADECLLQGHHLNDQAETVLLRLFRGTGVTGLSGMPFSRALGKATLLRPLLAVSRREIECYASEHSLQYIEDESNQNQHFSRNYLRHSLLPAIENRWPGAAVRLSALASELVAVNAQLDERTSELAQLIIVTRPQWLLGNQPILEIEQLAKLPLDSQKQVIRFWLKLQQLPVPGREVLGKIITEVIKSRRDANPLLCWTSCELRRYKGMLCASHPLPEIKPIADIYWNWAQEPYFFHEELGYLYIREAKDTGMKAIILPKGALEVRTRESIDSSLRISVAGRIGRKSLKRWLQEFDVPPWLRSHIPFLFFQNQMVAAPGLWLCSEFTAKDEGGHHVQWSRTQLSEGVIETVPE</sequence>
<keyword evidence="3 8" id="KW-0436">Ligase</keyword>
<dbReference type="Gene3D" id="3.40.50.620">
    <property type="entry name" value="HUPs"/>
    <property type="match status" value="1"/>
</dbReference>
<dbReference type="InterPro" id="IPR012796">
    <property type="entry name" value="Lysidine-tRNA-synth_C"/>
</dbReference>
<dbReference type="SUPFAM" id="SSF56037">
    <property type="entry name" value="PheT/TilS domain"/>
    <property type="match status" value="1"/>
</dbReference>
<evidence type="ECO:0000256" key="7">
    <source>
        <dbReference type="ARBA" id="ARBA00048539"/>
    </source>
</evidence>
<keyword evidence="5 8" id="KW-0547">Nucleotide-binding</keyword>
<keyword evidence="11" id="KW-1185">Reference proteome</keyword>
<name>A0AA90NX79_9GAMM</name>
<dbReference type="EMBL" id="JASXSV010000004">
    <property type="protein sequence ID" value="MDP0588321.1"/>
    <property type="molecule type" value="Genomic_DNA"/>
</dbReference>
<feature type="binding site" evidence="8">
    <location>
        <begin position="25"/>
        <end position="30"/>
    </location>
    <ligand>
        <name>ATP</name>
        <dbReference type="ChEBI" id="CHEBI:30616"/>
    </ligand>
</feature>
<comment type="catalytic activity">
    <reaction evidence="7 8">
        <text>cytidine(34) in tRNA(Ile2) + L-lysine + ATP = lysidine(34) in tRNA(Ile2) + AMP + diphosphate + H(+)</text>
        <dbReference type="Rhea" id="RHEA:43744"/>
        <dbReference type="Rhea" id="RHEA-COMP:10625"/>
        <dbReference type="Rhea" id="RHEA-COMP:10670"/>
        <dbReference type="ChEBI" id="CHEBI:15378"/>
        <dbReference type="ChEBI" id="CHEBI:30616"/>
        <dbReference type="ChEBI" id="CHEBI:32551"/>
        <dbReference type="ChEBI" id="CHEBI:33019"/>
        <dbReference type="ChEBI" id="CHEBI:82748"/>
        <dbReference type="ChEBI" id="CHEBI:83665"/>
        <dbReference type="ChEBI" id="CHEBI:456215"/>
        <dbReference type="EC" id="6.3.4.19"/>
    </reaction>
</comment>
<evidence type="ECO:0000256" key="3">
    <source>
        <dbReference type="ARBA" id="ARBA00022598"/>
    </source>
</evidence>
<dbReference type="PANTHER" id="PTHR43033">
    <property type="entry name" value="TRNA(ILE)-LYSIDINE SYNTHASE-RELATED"/>
    <property type="match status" value="1"/>
</dbReference>
<dbReference type="Gene3D" id="1.20.59.20">
    <property type="match status" value="1"/>
</dbReference>
<keyword evidence="6 8" id="KW-0067">ATP-binding</keyword>
<dbReference type="SMART" id="SM00977">
    <property type="entry name" value="TilS_C"/>
    <property type="match status" value="1"/>
</dbReference>
<comment type="domain">
    <text evidence="8">The N-terminal region contains the highly conserved SGGXDS motif, predicted to be a P-loop motif involved in ATP binding.</text>
</comment>
<reference evidence="10 11" key="1">
    <citation type="journal article" date="2023" name="bioRxiv">
        <title>An intranuclear bacterial parasite of deep-sea mussels expresses apoptosis inhibitors acquired from its host.</title>
        <authorList>
            <person name="Gonzalez Porras M.A."/>
            <person name="Assie A."/>
            <person name="Tietjen M."/>
            <person name="Violette M."/>
            <person name="Kleiner M."/>
            <person name="Gruber-Vodicka H."/>
            <person name="Dubilier N."/>
            <person name="Leisch N."/>
        </authorList>
    </citation>
    <scope>NUCLEOTIDE SEQUENCE [LARGE SCALE GENOMIC DNA]</scope>
    <source>
        <strain evidence="10">IAP13</strain>
    </source>
</reference>
<dbReference type="SUPFAM" id="SSF52402">
    <property type="entry name" value="Adenine nucleotide alpha hydrolases-like"/>
    <property type="match status" value="1"/>
</dbReference>
<dbReference type="Pfam" id="PF09179">
    <property type="entry name" value="TilS"/>
    <property type="match status" value="1"/>
</dbReference>
<evidence type="ECO:0000313" key="10">
    <source>
        <dbReference type="EMBL" id="MDP0588321.1"/>
    </source>
</evidence>
<dbReference type="InterPro" id="IPR015262">
    <property type="entry name" value="tRNA_Ile_lys_synt_subst-bd"/>
</dbReference>
<evidence type="ECO:0000256" key="5">
    <source>
        <dbReference type="ARBA" id="ARBA00022741"/>
    </source>
</evidence>
<dbReference type="AlphaFoldDB" id="A0AA90NX79"/>
<accession>A0AA90NX79</accession>
<dbReference type="Pfam" id="PF01171">
    <property type="entry name" value="ATP_bind_3"/>
    <property type="match status" value="1"/>
</dbReference>
<dbReference type="CDD" id="cd01992">
    <property type="entry name" value="TilS_N"/>
    <property type="match status" value="1"/>
</dbReference>
<organism evidence="10 11">
    <name type="scientific">Candidatus Endonucleibacter bathymodioli</name>
    <dbReference type="NCBI Taxonomy" id="539814"/>
    <lineage>
        <taxon>Bacteria</taxon>
        <taxon>Pseudomonadati</taxon>
        <taxon>Pseudomonadota</taxon>
        <taxon>Gammaproteobacteria</taxon>
        <taxon>Oceanospirillales</taxon>
        <taxon>Endozoicomonadaceae</taxon>
        <taxon>Candidatus Endonucleibacter</taxon>
    </lineage>
</organism>
<dbReference type="Proteomes" id="UP001178148">
    <property type="component" value="Unassembled WGS sequence"/>
</dbReference>
<comment type="subcellular location">
    <subcellularLocation>
        <location evidence="1 8">Cytoplasm</location>
    </subcellularLocation>
</comment>
<dbReference type="GO" id="GO:0032267">
    <property type="term" value="F:tRNA(Ile)-lysidine synthase activity"/>
    <property type="evidence" value="ECO:0007669"/>
    <property type="project" value="UniProtKB-EC"/>
</dbReference>
<dbReference type="InterPro" id="IPR012094">
    <property type="entry name" value="tRNA_Ile_lys_synt"/>
</dbReference>
<dbReference type="PANTHER" id="PTHR43033:SF1">
    <property type="entry name" value="TRNA(ILE)-LYSIDINE SYNTHASE-RELATED"/>
    <property type="match status" value="1"/>
</dbReference>
<dbReference type="GO" id="GO:0006400">
    <property type="term" value="P:tRNA modification"/>
    <property type="evidence" value="ECO:0007669"/>
    <property type="project" value="UniProtKB-UniRule"/>
</dbReference>
<dbReference type="InterPro" id="IPR014729">
    <property type="entry name" value="Rossmann-like_a/b/a_fold"/>
</dbReference>
<evidence type="ECO:0000256" key="8">
    <source>
        <dbReference type="HAMAP-Rule" id="MF_01161"/>
    </source>
</evidence>
<dbReference type="Pfam" id="PF11734">
    <property type="entry name" value="TilS_C"/>
    <property type="match status" value="1"/>
</dbReference>
<evidence type="ECO:0000259" key="9">
    <source>
        <dbReference type="SMART" id="SM00977"/>
    </source>
</evidence>
<evidence type="ECO:0000256" key="4">
    <source>
        <dbReference type="ARBA" id="ARBA00022694"/>
    </source>
</evidence>
<evidence type="ECO:0000313" key="11">
    <source>
        <dbReference type="Proteomes" id="UP001178148"/>
    </source>
</evidence>
<dbReference type="GO" id="GO:0005524">
    <property type="term" value="F:ATP binding"/>
    <property type="evidence" value="ECO:0007669"/>
    <property type="project" value="UniProtKB-UniRule"/>
</dbReference>
<evidence type="ECO:0000256" key="6">
    <source>
        <dbReference type="ARBA" id="ARBA00022840"/>
    </source>
</evidence>
<dbReference type="InterPro" id="IPR012795">
    <property type="entry name" value="tRNA_Ile_lys_synt_N"/>
</dbReference>
<comment type="similarity">
    <text evidence="8">Belongs to the tRNA(Ile)-lysidine synthase family.</text>
</comment>
<dbReference type="EC" id="6.3.4.19" evidence="8"/>
<comment type="caution">
    <text evidence="10">The sequence shown here is derived from an EMBL/GenBank/DDBJ whole genome shotgun (WGS) entry which is preliminary data.</text>
</comment>
<feature type="domain" description="Lysidine-tRNA(Ile) synthetase C-terminal" evidence="9">
    <location>
        <begin position="374"/>
        <end position="449"/>
    </location>
</feature>
<protein>
    <recommendedName>
        <fullName evidence="8">tRNA(Ile)-lysidine synthase</fullName>
        <ecNumber evidence="8">6.3.4.19</ecNumber>
    </recommendedName>
    <alternativeName>
        <fullName evidence="8">tRNA(Ile)-2-lysyl-cytidine synthase</fullName>
    </alternativeName>
    <alternativeName>
        <fullName evidence="8">tRNA(Ile)-lysidine synthetase</fullName>
    </alternativeName>
</protein>